<dbReference type="AlphaFoldDB" id="A0A2Z5UUK8"/>
<feature type="transmembrane region" description="Helical" evidence="2">
    <location>
        <begin position="163"/>
        <end position="191"/>
    </location>
</feature>
<dbReference type="KEGG" id="rvi:RVIR1_00880"/>
<evidence type="ECO:0000256" key="2">
    <source>
        <dbReference type="SAM" id="Phobius"/>
    </source>
</evidence>
<keyword evidence="2" id="KW-1133">Transmembrane helix</keyword>
<feature type="compositionally biased region" description="Polar residues" evidence="1">
    <location>
        <begin position="227"/>
        <end position="248"/>
    </location>
</feature>
<dbReference type="EMBL" id="AP018005">
    <property type="protein sequence ID" value="BBB14630.1"/>
    <property type="molecule type" value="Genomic_DNA"/>
</dbReference>
<evidence type="ECO:0000313" key="4">
    <source>
        <dbReference type="Proteomes" id="UP000282483"/>
    </source>
</evidence>
<dbReference type="RefSeq" id="WP_126322155.1">
    <property type="nucleotide sequence ID" value="NZ_AP018005.1"/>
</dbReference>
<keyword evidence="2" id="KW-0812">Transmembrane</keyword>
<gene>
    <name evidence="3" type="ORF">RVIR1_00880</name>
</gene>
<reference evidence="3 4" key="1">
    <citation type="submission" date="2017-03" db="EMBL/GenBank/DDBJ databases">
        <title>The genome sequence of Candidatus Rickettsiella viridis.</title>
        <authorList>
            <person name="Nikoh N."/>
            <person name="Tsuchida T."/>
            <person name="Yamaguchi K."/>
            <person name="Maeda T."/>
            <person name="Shigenobu S."/>
            <person name="Fukatsu T."/>
        </authorList>
    </citation>
    <scope>NUCLEOTIDE SEQUENCE [LARGE SCALE GENOMIC DNA]</scope>
    <source>
        <strain evidence="3 4">Ap-RA04</strain>
    </source>
</reference>
<feature type="region of interest" description="Disordered" evidence="1">
    <location>
        <begin position="227"/>
        <end position="288"/>
    </location>
</feature>
<dbReference type="Proteomes" id="UP000282483">
    <property type="component" value="Chromosome"/>
</dbReference>
<evidence type="ECO:0000313" key="3">
    <source>
        <dbReference type="EMBL" id="BBB14630.1"/>
    </source>
</evidence>
<evidence type="ECO:0000256" key="1">
    <source>
        <dbReference type="SAM" id="MobiDB-lite"/>
    </source>
</evidence>
<name>A0A2Z5UUK8_9COXI</name>
<proteinExistence type="predicted"/>
<organism evidence="3 4">
    <name type="scientific">Candidatus Rickettsiella viridis</name>
    <dbReference type="NCBI Taxonomy" id="676208"/>
    <lineage>
        <taxon>Bacteria</taxon>
        <taxon>Pseudomonadati</taxon>
        <taxon>Pseudomonadota</taxon>
        <taxon>Gammaproteobacteria</taxon>
        <taxon>Legionellales</taxon>
        <taxon>Coxiellaceae</taxon>
        <taxon>Rickettsiella</taxon>
    </lineage>
</organism>
<sequence length="288" mass="32426">MIEIKNGVIKNIDKLSPESQKYLKELTEDLKLDNKPNQFNIGFLYTYNVRADEKWGDAKEKFKDIKEALKKKFRAIKDVCTKKRQEMEISEVVTRIKDRVLTKIKAKEKKHLESCQSTFNRRRTLANFLKKLTIGIFGTTFFALATTALITNGYISLPVIMPIIMPVVTLAMANPIIVGAALVAIMSTLFLTSWKAVSSKRNAKHALDEAEKQTNGNIDSLDRAMDQSITPTKSPSYTGPAPLQTTHAPTFVVGNRKQNNPPPHNGEDVVDNQGPNDPFYYTLNPLNR</sequence>
<keyword evidence="4" id="KW-1185">Reference proteome</keyword>
<accession>A0A2Z5UUK8</accession>
<protein>
    <submittedName>
        <fullName evidence="3">Uncharacterized protein</fullName>
    </submittedName>
</protein>
<keyword evidence="2" id="KW-0472">Membrane</keyword>
<feature type="transmembrane region" description="Helical" evidence="2">
    <location>
        <begin position="132"/>
        <end position="157"/>
    </location>
</feature>